<feature type="region of interest" description="Disordered" evidence="1">
    <location>
        <begin position="975"/>
        <end position="1014"/>
    </location>
</feature>
<dbReference type="SUPFAM" id="SSF55781">
    <property type="entry name" value="GAF domain-like"/>
    <property type="match status" value="1"/>
</dbReference>
<feature type="region of interest" description="Disordered" evidence="1">
    <location>
        <begin position="76"/>
        <end position="105"/>
    </location>
</feature>
<feature type="compositionally biased region" description="Acidic residues" evidence="1">
    <location>
        <begin position="994"/>
        <end position="1009"/>
    </location>
</feature>
<feature type="region of interest" description="Disordered" evidence="1">
    <location>
        <begin position="1123"/>
        <end position="1157"/>
    </location>
</feature>
<dbReference type="Proteomes" id="UP001212841">
    <property type="component" value="Unassembled WGS sequence"/>
</dbReference>
<evidence type="ECO:0000256" key="1">
    <source>
        <dbReference type="SAM" id="MobiDB-lite"/>
    </source>
</evidence>
<dbReference type="PANTHER" id="PTHR46788:SF1">
    <property type="entry name" value="EF-HAND CALCIUM-BINDING DOMAIN-CONTAINING PROTEIN 5"/>
    <property type="match status" value="1"/>
</dbReference>
<feature type="compositionally biased region" description="Basic and acidic residues" evidence="1">
    <location>
        <begin position="975"/>
        <end position="993"/>
    </location>
</feature>
<gene>
    <name evidence="2" type="primary">EFCAB5</name>
    <name evidence="2" type="ORF">HK097_007978</name>
</gene>
<keyword evidence="3" id="KW-1185">Reference proteome</keyword>
<feature type="region of interest" description="Disordered" evidence="1">
    <location>
        <begin position="1039"/>
        <end position="1106"/>
    </location>
</feature>
<comment type="caution">
    <text evidence="2">The sequence shown here is derived from an EMBL/GenBank/DDBJ whole genome shotgun (WGS) entry which is preliminary data.</text>
</comment>
<sequence>MAIAALANDFLDVPELSLDVRAYIVETTLPTLVLALEKLLKEEEVYRAVFSSENVQSNPDMLQKVAEILKGIRSAQSTPLPSRAPSTASIPTTPSSTTRPASVRGPAYDKWDQERYVSTHLRLTDQWTMEELTFFLQQLGAVVDQKGDSLKHAFDEAFFIPHFAELAPDASREDWMGKLKEVVGGMEVGEEGVPEGVGLAKDMCLRFCDGTLEEYLGRPPGGLLLTRRSTMSRSMSVTQPTADSTEVKAGAHDAESEYKQFCKSLIGDVGPEGFRALMDHLRSKAGPIRDGKDAEVPAAAENMEFATTGEGAVKERRDSRAADMAVARASMAGSLYDMLARTQSGGAVSVRLINRLLDDALASPEYSDDIKEILKSLKLTEATDVENGGNVTRDDFVKRYVEVWTPLNEDQLSALFPILSFTFGKASAGTEFPHTVGGGEPMPEGEPIPVHEITTHKVIITAERRAEIEQVALSAISALTSEMQLNIAAACRSALDRVAQALGQLHPEHDIRGRISLRETSMTKVTETNADGTVVAVTSEQKFLRHVACTEDLVEGVLGSTVAEGHGLEAEVLAGVKPVFVADVRKHEAATGVDVFAVQDRDKAVDRYLGVPIVTSTGATIGIVQMNMLGDEQNFVDEDAKFIQQSIGLLVKALDDIDSRDKAIILANSAKSWAVEHGDVEVEIYLPHPQTGAHQEIYALVDVSKEEKEKAGSTDLSMSHPESPYMGPASAKLIKINKEEGEGINVWATFQTKESMEVTDEQTGHTTVLLPIVDPTTNACVAVMRVKARGAKKRIPEEDMEEVRRAANVFNHAMEYVHKERFGEGMVMRVLDAENIDENARRHLMFAKMMLLDARLALSRLDSRAMSELRSYKKPPLTVHKIIKAVLYLFGKTPKEVKKWSDVVKFVNQDLLKQMIDYDPTAIQKKIRFKRVKAVLKTIPHGDAKKRGSIPAMYMYDWLCVSVALRDEAVVSRKARSDVFTPEREDTGEKEGGLGEEGEEEEEEIEDDTASLNTAKSEEGVAAFDRAASLQELEDVSKDVPAGAGHGPHSELLGQDEFAPPGDATGNMVVEPVGAETASGNAPSGAIIWDHEGDGPPAAAQPDDGDRDVVVRSGVGAHEVEFAGGDAKGFQDPAGPTNDASPVPITEPPNPEETMSM</sequence>
<name>A0AAD5SJD0_9FUNG</name>
<proteinExistence type="predicted"/>
<reference evidence="2" key="1">
    <citation type="submission" date="2020-05" db="EMBL/GenBank/DDBJ databases">
        <title>Phylogenomic resolution of chytrid fungi.</title>
        <authorList>
            <person name="Stajich J.E."/>
            <person name="Amses K."/>
            <person name="Simmons R."/>
            <person name="Seto K."/>
            <person name="Myers J."/>
            <person name="Bonds A."/>
            <person name="Quandt C.A."/>
            <person name="Barry K."/>
            <person name="Liu P."/>
            <person name="Grigoriev I."/>
            <person name="Longcore J.E."/>
            <person name="James T.Y."/>
        </authorList>
    </citation>
    <scope>NUCLEOTIDE SEQUENCE</scope>
    <source>
        <strain evidence="2">JEL0318</strain>
    </source>
</reference>
<protein>
    <submittedName>
        <fullName evidence="2">EF-hand calcium-binding domain-containing protein 5</fullName>
    </submittedName>
</protein>
<dbReference type="AlphaFoldDB" id="A0AAD5SJD0"/>
<dbReference type="EMBL" id="JADGJD010000044">
    <property type="protein sequence ID" value="KAJ3056146.1"/>
    <property type="molecule type" value="Genomic_DNA"/>
</dbReference>
<feature type="compositionally biased region" description="Low complexity" evidence="1">
    <location>
        <begin position="81"/>
        <end position="102"/>
    </location>
</feature>
<dbReference type="Gene3D" id="3.30.450.40">
    <property type="match status" value="1"/>
</dbReference>
<evidence type="ECO:0000313" key="3">
    <source>
        <dbReference type="Proteomes" id="UP001212841"/>
    </source>
</evidence>
<dbReference type="InterPro" id="IPR029016">
    <property type="entry name" value="GAF-like_dom_sf"/>
</dbReference>
<evidence type="ECO:0000313" key="2">
    <source>
        <dbReference type="EMBL" id="KAJ3056146.1"/>
    </source>
</evidence>
<accession>A0AAD5SJD0</accession>
<dbReference type="PANTHER" id="PTHR46788">
    <property type="entry name" value="EF-HAND CALCIUM-BINDING DOMAIN-CONTAINING PROTEIN 5"/>
    <property type="match status" value="1"/>
</dbReference>
<dbReference type="Gene3D" id="1.20.920.20">
    <property type="match status" value="1"/>
</dbReference>
<organism evidence="2 3">
    <name type="scientific">Rhizophlyctis rosea</name>
    <dbReference type="NCBI Taxonomy" id="64517"/>
    <lineage>
        <taxon>Eukaryota</taxon>
        <taxon>Fungi</taxon>
        <taxon>Fungi incertae sedis</taxon>
        <taxon>Chytridiomycota</taxon>
        <taxon>Chytridiomycota incertae sedis</taxon>
        <taxon>Chytridiomycetes</taxon>
        <taxon>Rhizophlyctidales</taxon>
        <taxon>Rhizophlyctidaceae</taxon>
        <taxon>Rhizophlyctis</taxon>
    </lineage>
</organism>